<dbReference type="EMBL" id="MN740302">
    <property type="protein sequence ID" value="QHT99105.1"/>
    <property type="molecule type" value="Genomic_DNA"/>
</dbReference>
<evidence type="ECO:0000313" key="2">
    <source>
        <dbReference type="EMBL" id="QHT99105.1"/>
    </source>
</evidence>
<proteinExistence type="predicted"/>
<evidence type="ECO:0000256" key="1">
    <source>
        <dbReference type="SAM" id="MobiDB-lite"/>
    </source>
</evidence>
<sequence length="307" mass="34957">MSVVLPKDIDISKIKYSEIKVLPSGGKSVYINYNGGKMLVQTPILTVPYGANDGSKYSDVGDKKYDITVSFRGYDENAKIKMFHDKLKEIENKVIDDAFTNRQPWFKDDFDNNRAFVARMFTPIVKIDKDKDTGKPANKYPPTFKAKMPYNNRDDKYEFDSYNMDGDEIDMATIIKNLKGAKTQLVVQLTGIWIIGSKFGCSWKVVIGKFQLSSASKVAFIEDSDTEKVKDESDEEDDDISVDNEVVKNLKTDDVPEEEEDDEKEDDEKEDDEEEEEEEIEEEEEPSPPPSPPKKVTPIKKAVKKAK</sequence>
<accession>A0A6C0J360</accession>
<name>A0A6C0J360_9ZZZZ</name>
<feature type="compositionally biased region" description="Acidic residues" evidence="1">
    <location>
        <begin position="232"/>
        <end position="242"/>
    </location>
</feature>
<dbReference type="AlphaFoldDB" id="A0A6C0J360"/>
<feature type="compositionally biased region" description="Basic and acidic residues" evidence="1">
    <location>
        <begin position="245"/>
        <end position="254"/>
    </location>
</feature>
<feature type="region of interest" description="Disordered" evidence="1">
    <location>
        <begin position="224"/>
        <end position="307"/>
    </location>
</feature>
<reference evidence="2" key="1">
    <citation type="journal article" date="2020" name="Nature">
        <title>Giant virus diversity and host interactions through global metagenomics.</title>
        <authorList>
            <person name="Schulz F."/>
            <person name="Roux S."/>
            <person name="Paez-Espino D."/>
            <person name="Jungbluth S."/>
            <person name="Walsh D.A."/>
            <person name="Denef V.J."/>
            <person name="McMahon K.D."/>
            <person name="Konstantinidis K.T."/>
            <person name="Eloe-Fadrosh E.A."/>
            <person name="Kyrpides N.C."/>
            <person name="Woyke T."/>
        </authorList>
    </citation>
    <scope>NUCLEOTIDE SEQUENCE</scope>
    <source>
        <strain evidence="2">GVMAG-M-3300025695-21</strain>
    </source>
</reference>
<protein>
    <submittedName>
        <fullName evidence="2">Uncharacterized protein</fullName>
    </submittedName>
</protein>
<feature type="compositionally biased region" description="Acidic residues" evidence="1">
    <location>
        <begin position="255"/>
        <end position="286"/>
    </location>
</feature>
<organism evidence="2">
    <name type="scientific">viral metagenome</name>
    <dbReference type="NCBI Taxonomy" id="1070528"/>
    <lineage>
        <taxon>unclassified sequences</taxon>
        <taxon>metagenomes</taxon>
        <taxon>organismal metagenomes</taxon>
    </lineage>
</organism>
<feature type="compositionally biased region" description="Basic residues" evidence="1">
    <location>
        <begin position="297"/>
        <end position="307"/>
    </location>
</feature>